<organism evidence="2 3">
    <name type="scientific">Globodera pallida</name>
    <name type="common">Potato cyst nematode worm</name>
    <name type="synonym">Heterodera pallida</name>
    <dbReference type="NCBI Taxonomy" id="36090"/>
    <lineage>
        <taxon>Eukaryota</taxon>
        <taxon>Metazoa</taxon>
        <taxon>Ecdysozoa</taxon>
        <taxon>Nematoda</taxon>
        <taxon>Chromadorea</taxon>
        <taxon>Rhabditida</taxon>
        <taxon>Tylenchina</taxon>
        <taxon>Tylenchomorpha</taxon>
        <taxon>Tylenchoidea</taxon>
        <taxon>Heteroderidae</taxon>
        <taxon>Heteroderinae</taxon>
        <taxon>Globodera</taxon>
    </lineage>
</organism>
<dbReference type="WBParaSite" id="GPLIN_000066500">
    <property type="protein sequence ID" value="GPLIN_000066500"/>
    <property type="gene ID" value="GPLIN_000066500"/>
</dbReference>
<dbReference type="AlphaFoldDB" id="A0A183BJ86"/>
<evidence type="ECO:0000256" key="1">
    <source>
        <dbReference type="SAM" id="SignalP"/>
    </source>
</evidence>
<protein>
    <submittedName>
        <fullName evidence="3">Uncharacterized protein</fullName>
    </submittedName>
</protein>
<keyword evidence="1" id="KW-0732">Signal</keyword>
<evidence type="ECO:0000313" key="3">
    <source>
        <dbReference type="WBParaSite" id="GPLIN_000066500"/>
    </source>
</evidence>
<feature type="chain" id="PRO_5008146218" evidence="1">
    <location>
        <begin position="20"/>
        <end position="257"/>
    </location>
</feature>
<feature type="signal peptide" evidence="1">
    <location>
        <begin position="1"/>
        <end position="19"/>
    </location>
</feature>
<keyword evidence="2" id="KW-1185">Reference proteome</keyword>
<name>A0A183BJ86_GLOPA</name>
<proteinExistence type="predicted"/>
<evidence type="ECO:0000313" key="2">
    <source>
        <dbReference type="Proteomes" id="UP000050741"/>
    </source>
</evidence>
<reference evidence="2" key="1">
    <citation type="submission" date="2013-12" db="EMBL/GenBank/DDBJ databases">
        <authorList>
            <person name="Aslett M."/>
        </authorList>
    </citation>
    <scope>NUCLEOTIDE SEQUENCE [LARGE SCALE GENOMIC DNA]</scope>
    <source>
        <strain evidence="2">Lindley</strain>
    </source>
</reference>
<sequence>MRTYFIGFFTVVSFVPTFCWKSSNSVAADDVECRLPIPQEPLPDNVTGFQCLEIRYIDENVIEFLKSIGRLFDTNGANIFIDTNNDQKRSWDNIWHRIWPLIKDNISGFFLCPYGLDPLRQFSPAVLRDCPKLRMSPEFPADDSAGASSGQALAKWLHTPRGDGLPKAFFNSVEPLNFIIRLRNCFAEFELKNNWTGERLELRCFKKDFWLLVRCPIDRDEKKWAEWVKEAAEWRCHRQWNRTWIVLDDGNGSIGDG</sequence>
<accession>A0A183BJ86</accession>
<reference evidence="3" key="3">
    <citation type="submission" date="2016-06" db="UniProtKB">
        <authorList>
            <consortium name="WormBaseParasite"/>
        </authorList>
    </citation>
    <scope>IDENTIFICATION</scope>
</reference>
<reference evidence="2" key="2">
    <citation type="submission" date="2014-05" db="EMBL/GenBank/DDBJ databases">
        <title>The genome and life-stage specific transcriptomes of Globodera pallida elucidate key aspects of plant parasitism by a cyst nematode.</title>
        <authorList>
            <person name="Cotton J.A."/>
            <person name="Lilley C.J."/>
            <person name="Jones L.M."/>
            <person name="Kikuchi T."/>
            <person name="Reid A.J."/>
            <person name="Thorpe P."/>
            <person name="Tsai I.J."/>
            <person name="Beasley H."/>
            <person name="Blok V."/>
            <person name="Cock P.J.A."/>
            <person name="Van den Akker S.E."/>
            <person name="Holroyd N."/>
            <person name="Hunt M."/>
            <person name="Mantelin S."/>
            <person name="Naghra H."/>
            <person name="Pain A."/>
            <person name="Palomares-Rius J.E."/>
            <person name="Zarowiecki M."/>
            <person name="Berriman M."/>
            <person name="Jones J.T."/>
            <person name="Urwin P.E."/>
        </authorList>
    </citation>
    <scope>NUCLEOTIDE SEQUENCE [LARGE SCALE GENOMIC DNA]</scope>
    <source>
        <strain evidence="2">Lindley</strain>
    </source>
</reference>
<dbReference type="Proteomes" id="UP000050741">
    <property type="component" value="Unassembled WGS sequence"/>
</dbReference>